<evidence type="ECO:0000313" key="4">
    <source>
        <dbReference type="Proteomes" id="UP000188613"/>
    </source>
</evidence>
<organism evidence="3 4">
    <name type="scientific">Domibacillus epiphyticus</name>
    <dbReference type="NCBI Taxonomy" id="1714355"/>
    <lineage>
        <taxon>Bacteria</taxon>
        <taxon>Bacillati</taxon>
        <taxon>Bacillota</taxon>
        <taxon>Bacilli</taxon>
        <taxon>Bacillales</taxon>
        <taxon>Bacillaceae</taxon>
        <taxon>Domibacillus</taxon>
    </lineage>
</organism>
<evidence type="ECO:0000259" key="2">
    <source>
        <dbReference type="Pfam" id="PF13091"/>
    </source>
</evidence>
<feature type="domain" description="Phospholipase D-like" evidence="2">
    <location>
        <begin position="310"/>
        <end position="446"/>
    </location>
</feature>
<keyword evidence="1" id="KW-0812">Transmembrane</keyword>
<keyword evidence="4" id="KW-1185">Reference proteome</keyword>
<keyword evidence="1" id="KW-0472">Membrane</keyword>
<comment type="caution">
    <text evidence="3">The sequence shown here is derived from an EMBL/GenBank/DDBJ whole genome shotgun (WGS) entry which is preliminary data.</text>
</comment>
<reference evidence="3 4" key="1">
    <citation type="submission" date="2016-12" db="EMBL/GenBank/DDBJ databases">
        <title>Domibacillus sp. SAB 38T whole genome sequencing.</title>
        <authorList>
            <person name="Verma A."/>
            <person name="Ojha A.K."/>
            <person name="Krishnamurthi S."/>
        </authorList>
    </citation>
    <scope>NUCLEOTIDE SEQUENCE [LARGE SCALE GENOMIC DNA]</scope>
    <source>
        <strain evidence="3 4">SAB 38</strain>
    </source>
</reference>
<dbReference type="AlphaFoldDB" id="A0A1V2A8D6"/>
<gene>
    <name evidence="3" type="ORF">BTO28_07950</name>
</gene>
<evidence type="ECO:0000256" key="1">
    <source>
        <dbReference type="SAM" id="Phobius"/>
    </source>
</evidence>
<dbReference type="SUPFAM" id="SSF56024">
    <property type="entry name" value="Phospholipase D/nuclease"/>
    <property type="match status" value="2"/>
</dbReference>
<keyword evidence="1" id="KW-1133">Transmembrane helix</keyword>
<dbReference type="Pfam" id="PF13091">
    <property type="entry name" value="PLDc_2"/>
    <property type="match status" value="1"/>
</dbReference>
<protein>
    <recommendedName>
        <fullName evidence="2">Phospholipase D-like domain-containing protein</fullName>
    </recommendedName>
</protein>
<feature type="transmembrane region" description="Helical" evidence="1">
    <location>
        <begin position="12"/>
        <end position="35"/>
    </location>
</feature>
<dbReference type="Gene3D" id="3.30.870.10">
    <property type="entry name" value="Endonuclease Chain A"/>
    <property type="match status" value="2"/>
</dbReference>
<dbReference type="InterPro" id="IPR025202">
    <property type="entry name" value="PLD-like_dom"/>
</dbReference>
<dbReference type="STRING" id="1714355.BTO28_07950"/>
<proteinExistence type="predicted"/>
<dbReference type="CDD" id="cd09130">
    <property type="entry name" value="PLDc_unchar2_2"/>
    <property type="match status" value="1"/>
</dbReference>
<sequence>MRPGLNKRENKLAKWRMTAILFLSIYIVVMLYNVYKPLPENISYESKEYLVSDGDIDFFYNVTGERNGRKFFKEEIFTRTLEIIDEADKFIVIDYFLFNSYHEKDKEYPGNVKNITDALLVKKRENPEMPIIFISDEVNSSYNSHNVPEFEQMKEAGIDVVMTNMDPLRDSTPVYSGIYRMLFTWFGDSHNGWLSNAFVETAPDMTIRSYLTLFNVKANHRKTLTTEKTTLISSANPHDASAYFANAAFEVKGALVNDMLKSEKAAADTRRDTSFPKSVPEHQDRGSIRVQLVTEGKVQEAIRNEIAKTVKGDEIWLAMFYLADRTVVEGLTDAANRGVEVKLILDTNKNSFGRKKTGLPNVPMASELIEDTDGKVKVRWFVHYPEQFHPKMMYVKQKKESVIISGSANHTSRNLNNFNLETDVKISSANDSKIMTEVNNYFHMLWGNEGAVYTADYHKHAEDIAITKRIIYTIQKLLHFTTF</sequence>
<accession>A0A1V2A8D6</accession>
<name>A0A1V2A8D6_9BACI</name>
<dbReference type="Proteomes" id="UP000188613">
    <property type="component" value="Unassembled WGS sequence"/>
</dbReference>
<evidence type="ECO:0000313" key="3">
    <source>
        <dbReference type="EMBL" id="OMP67253.1"/>
    </source>
</evidence>
<dbReference type="EMBL" id="MSFI01000011">
    <property type="protein sequence ID" value="OMP67253.1"/>
    <property type="molecule type" value="Genomic_DNA"/>
</dbReference>